<name>A0AAF0ZSK6_SOLVR</name>
<accession>A0AAF0ZSK6</accession>
<dbReference type="Proteomes" id="UP001234989">
    <property type="component" value="Chromosome 10"/>
</dbReference>
<organism evidence="1 2">
    <name type="scientific">Solanum verrucosum</name>
    <dbReference type="NCBI Taxonomy" id="315347"/>
    <lineage>
        <taxon>Eukaryota</taxon>
        <taxon>Viridiplantae</taxon>
        <taxon>Streptophyta</taxon>
        <taxon>Embryophyta</taxon>
        <taxon>Tracheophyta</taxon>
        <taxon>Spermatophyta</taxon>
        <taxon>Magnoliopsida</taxon>
        <taxon>eudicotyledons</taxon>
        <taxon>Gunneridae</taxon>
        <taxon>Pentapetalae</taxon>
        <taxon>asterids</taxon>
        <taxon>lamiids</taxon>
        <taxon>Solanales</taxon>
        <taxon>Solanaceae</taxon>
        <taxon>Solanoideae</taxon>
        <taxon>Solaneae</taxon>
        <taxon>Solanum</taxon>
    </lineage>
</organism>
<reference evidence="1" key="1">
    <citation type="submission" date="2023-08" db="EMBL/GenBank/DDBJ databases">
        <title>A de novo genome assembly of Solanum verrucosum Schlechtendal, a Mexican diploid species geographically isolated from the other diploid A-genome species in potato relatives.</title>
        <authorList>
            <person name="Hosaka K."/>
        </authorList>
    </citation>
    <scope>NUCLEOTIDE SEQUENCE</scope>
    <source>
        <tissue evidence="1">Young leaves</tissue>
    </source>
</reference>
<keyword evidence="2" id="KW-1185">Reference proteome</keyword>
<dbReference type="EMBL" id="CP133621">
    <property type="protein sequence ID" value="WMV49951.1"/>
    <property type="molecule type" value="Genomic_DNA"/>
</dbReference>
<dbReference type="AlphaFoldDB" id="A0AAF0ZSK6"/>
<sequence length="86" mass="9696">MFKILFIVAKNVLGKPIRPSQSGSSNHSESCPLVSSIALSPWHSTSLRSDTLGNLYWHRGLTRRYADYSFLLPTWFLLSDLGTLEL</sequence>
<gene>
    <name evidence="1" type="ORF">MTR67_043336</name>
</gene>
<protein>
    <submittedName>
        <fullName evidence="1">Uncharacterized protein</fullName>
    </submittedName>
</protein>
<evidence type="ECO:0000313" key="1">
    <source>
        <dbReference type="EMBL" id="WMV49951.1"/>
    </source>
</evidence>
<proteinExistence type="predicted"/>
<evidence type="ECO:0000313" key="2">
    <source>
        <dbReference type="Proteomes" id="UP001234989"/>
    </source>
</evidence>